<proteinExistence type="inferred from homology"/>
<dbReference type="Gene3D" id="2.30.29.30">
    <property type="entry name" value="Pleckstrin-homology domain (PH domain)/Phosphotyrosine-binding domain (PTB)"/>
    <property type="match status" value="1"/>
</dbReference>
<evidence type="ECO:0000256" key="1">
    <source>
        <dbReference type="ARBA" id="ARBA00022741"/>
    </source>
</evidence>
<feature type="binding site" evidence="3">
    <location>
        <begin position="171"/>
        <end position="178"/>
    </location>
    <ligand>
        <name>ATP</name>
        <dbReference type="ChEBI" id="CHEBI:30616"/>
    </ligand>
</feature>
<evidence type="ECO:0000313" key="9">
    <source>
        <dbReference type="Proteomes" id="UP000019132"/>
    </source>
</evidence>
<dbReference type="GO" id="GO:0007018">
    <property type="term" value="P:microtubule-based movement"/>
    <property type="evidence" value="ECO:0007669"/>
    <property type="project" value="InterPro"/>
</dbReference>
<dbReference type="InParanoid" id="K3WI81"/>
<dbReference type="InterPro" id="IPR019821">
    <property type="entry name" value="Kinesin_motor_CS"/>
</dbReference>
<evidence type="ECO:0000313" key="8">
    <source>
        <dbReference type="EnsemblProtists" id="PYU1_T004673"/>
    </source>
</evidence>
<feature type="region of interest" description="Disordered" evidence="5">
    <location>
        <begin position="261"/>
        <end position="291"/>
    </location>
</feature>
<dbReference type="EMBL" id="GL376631">
    <property type="status" value="NOT_ANNOTATED_CDS"/>
    <property type="molecule type" value="Genomic_DNA"/>
</dbReference>
<feature type="compositionally biased region" description="Low complexity" evidence="5">
    <location>
        <begin position="1396"/>
        <end position="1410"/>
    </location>
</feature>
<dbReference type="eggNOG" id="KOG0241">
    <property type="taxonomic scope" value="Eukaryota"/>
</dbReference>
<feature type="compositionally biased region" description="Basic and acidic residues" evidence="5">
    <location>
        <begin position="1445"/>
        <end position="1460"/>
    </location>
</feature>
<evidence type="ECO:0008006" key="10">
    <source>
        <dbReference type="Google" id="ProtNLM"/>
    </source>
</evidence>
<dbReference type="GO" id="GO:0003777">
    <property type="term" value="F:microtubule motor activity"/>
    <property type="evidence" value="ECO:0007669"/>
    <property type="project" value="InterPro"/>
</dbReference>
<feature type="compositionally biased region" description="Polar residues" evidence="5">
    <location>
        <begin position="722"/>
        <end position="735"/>
    </location>
</feature>
<feature type="compositionally biased region" description="Low complexity" evidence="5">
    <location>
        <begin position="1"/>
        <end position="18"/>
    </location>
</feature>
<feature type="coiled-coil region" evidence="4">
    <location>
        <begin position="965"/>
        <end position="994"/>
    </location>
</feature>
<dbReference type="InterPro" id="IPR011993">
    <property type="entry name" value="PH-like_dom_sf"/>
</dbReference>
<dbReference type="HOGENOM" id="CLU_002113_0_0_1"/>
<dbReference type="OMA" id="EANAICT"/>
<accession>K3WI81</accession>
<feature type="region of interest" description="Disordered" evidence="5">
    <location>
        <begin position="1006"/>
        <end position="1057"/>
    </location>
</feature>
<dbReference type="Proteomes" id="UP000019132">
    <property type="component" value="Unassembled WGS sequence"/>
</dbReference>
<feature type="region of interest" description="Disordered" evidence="5">
    <location>
        <begin position="512"/>
        <end position="535"/>
    </location>
</feature>
<keyword evidence="3" id="KW-0505">Motor protein</keyword>
<dbReference type="Pfam" id="PF00169">
    <property type="entry name" value="PH"/>
    <property type="match status" value="1"/>
</dbReference>
<dbReference type="InterPro" id="IPR001849">
    <property type="entry name" value="PH_domain"/>
</dbReference>
<dbReference type="PRINTS" id="PR00380">
    <property type="entry name" value="KINESINHEAVY"/>
</dbReference>
<evidence type="ECO:0000259" key="7">
    <source>
        <dbReference type="PROSITE" id="PS50067"/>
    </source>
</evidence>
<dbReference type="PANTHER" id="PTHR47117">
    <property type="entry name" value="STAR-RELATED LIPID TRANSFER PROTEIN 9"/>
    <property type="match status" value="1"/>
</dbReference>
<evidence type="ECO:0000256" key="5">
    <source>
        <dbReference type="SAM" id="MobiDB-lite"/>
    </source>
</evidence>
<feature type="compositionally biased region" description="Low complexity" evidence="5">
    <location>
        <begin position="522"/>
        <end position="535"/>
    </location>
</feature>
<keyword evidence="2 3" id="KW-0067">ATP-binding</keyword>
<feature type="region of interest" description="Disordered" evidence="5">
    <location>
        <begin position="1388"/>
        <end position="1460"/>
    </location>
</feature>
<name>K3WI81_GLOUD</name>
<dbReference type="SUPFAM" id="SSF52540">
    <property type="entry name" value="P-loop containing nucleoside triphosphate hydrolases"/>
    <property type="match status" value="1"/>
</dbReference>
<evidence type="ECO:0000256" key="2">
    <source>
        <dbReference type="ARBA" id="ARBA00022840"/>
    </source>
</evidence>
<evidence type="ECO:0000259" key="6">
    <source>
        <dbReference type="PROSITE" id="PS50003"/>
    </source>
</evidence>
<feature type="compositionally biased region" description="Low complexity" evidence="5">
    <location>
        <begin position="693"/>
        <end position="713"/>
    </location>
</feature>
<feature type="region of interest" description="Disordered" evidence="5">
    <location>
        <begin position="663"/>
        <end position="735"/>
    </location>
</feature>
<dbReference type="GO" id="GO:0005524">
    <property type="term" value="F:ATP binding"/>
    <property type="evidence" value="ECO:0007669"/>
    <property type="project" value="UniProtKB-UniRule"/>
</dbReference>
<dbReference type="GO" id="GO:0008017">
    <property type="term" value="F:microtubule binding"/>
    <property type="evidence" value="ECO:0007669"/>
    <property type="project" value="InterPro"/>
</dbReference>
<dbReference type="Pfam" id="PF00225">
    <property type="entry name" value="Kinesin"/>
    <property type="match status" value="1"/>
</dbReference>
<feature type="compositionally biased region" description="Polar residues" evidence="5">
    <location>
        <begin position="672"/>
        <end position="686"/>
    </location>
</feature>
<keyword evidence="4" id="KW-0175">Coiled coil</keyword>
<dbReference type="InterPro" id="IPR036961">
    <property type="entry name" value="Kinesin_motor_dom_sf"/>
</dbReference>
<reference evidence="9" key="1">
    <citation type="journal article" date="2010" name="Genome Biol.">
        <title>Genome sequence of the necrotrophic plant pathogen Pythium ultimum reveals original pathogenicity mechanisms and effector repertoire.</title>
        <authorList>
            <person name="Levesque C.A."/>
            <person name="Brouwer H."/>
            <person name="Cano L."/>
            <person name="Hamilton J.P."/>
            <person name="Holt C."/>
            <person name="Huitema E."/>
            <person name="Raffaele S."/>
            <person name="Robideau G.P."/>
            <person name="Thines M."/>
            <person name="Win J."/>
            <person name="Zerillo M.M."/>
            <person name="Beakes G.W."/>
            <person name="Boore J.L."/>
            <person name="Busam D."/>
            <person name="Dumas B."/>
            <person name="Ferriera S."/>
            <person name="Fuerstenberg S.I."/>
            <person name="Gachon C.M."/>
            <person name="Gaulin E."/>
            <person name="Govers F."/>
            <person name="Grenville-Briggs L."/>
            <person name="Horner N."/>
            <person name="Hostetler J."/>
            <person name="Jiang R.H."/>
            <person name="Johnson J."/>
            <person name="Krajaejun T."/>
            <person name="Lin H."/>
            <person name="Meijer H.J."/>
            <person name="Moore B."/>
            <person name="Morris P."/>
            <person name="Phuntmart V."/>
            <person name="Puiu D."/>
            <person name="Shetty J."/>
            <person name="Stajich J.E."/>
            <person name="Tripathy S."/>
            <person name="Wawra S."/>
            <person name="van West P."/>
            <person name="Whitty B.R."/>
            <person name="Coutinho P.M."/>
            <person name="Henrissat B."/>
            <person name="Martin F."/>
            <person name="Thomas P.D."/>
            <person name="Tyler B.M."/>
            <person name="De Vries R.P."/>
            <person name="Kamoun S."/>
            <person name="Yandell M."/>
            <person name="Tisserat N."/>
            <person name="Buell C.R."/>
        </authorList>
    </citation>
    <scope>NUCLEOTIDE SEQUENCE</scope>
    <source>
        <strain evidence="9">DAOM:BR144</strain>
    </source>
</reference>
<reference evidence="9" key="2">
    <citation type="submission" date="2010-04" db="EMBL/GenBank/DDBJ databases">
        <authorList>
            <person name="Buell R."/>
            <person name="Hamilton J."/>
            <person name="Hostetler J."/>
        </authorList>
    </citation>
    <scope>NUCLEOTIDE SEQUENCE [LARGE SCALE GENOMIC DNA]</scope>
    <source>
        <strain evidence="9">DAOM:BR144</strain>
    </source>
</reference>
<feature type="region of interest" description="Disordered" evidence="5">
    <location>
        <begin position="1"/>
        <end position="23"/>
    </location>
</feature>
<feature type="coiled-coil region" evidence="4">
    <location>
        <begin position="485"/>
        <end position="512"/>
    </location>
</feature>
<feature type="region of interest" description="Disordered" evidence="5">
    <location>
        <begin position="1179"/>
        <end position="1211"/>
    </location>
</feature>
<dbReference type="PROSITE" id="PS50067">
    <property type="entry name" value="KINESIN_MOTOR_2"/>
    <property type="match status" value="1"/>
</dbReference>
<evidence type="ECO:0000256" key="3">
    <source>
        <dbReference type="PROSITE-ProRule" id="PRU00283"/>
    </source>
</evidence>
<dbReference type="SMART" id="SM00233">
    <property type="entry name" value="PH"/>
    <property type="match status" value="1"/>
</dbReference>
<dbReference type="Gene3D" id="3.40.850.10">
    <property type="entry name" value="Kinesin motor domain"/>
    <property type="match status" value="1"/>
</dbReference>
<keyword evidence="9" id="KW-1185">Reference proteome</keyword>
<organism evidence="8 9">
    <name type="scientific">Globisporangium ultimum (strain ATCC 200006 / CBS 805.95 / DAOM BR144)</name>
    <name type="common">Pythium ultimum</name>
    <dbReference type="NCBI Taxonomy" id="431595"/>
    <lineage>
        <taxon>Eukaryota</taxon>
        <taxon>Sar</taxon>
        <taxon>Stramenopiles</taxon>
        <taxon>Oomycota</taxon>
        <taxon>Peronosporomycetes</taxon>
        <taxon>Pythiales</taxon>
        <taxon>Pythiaceae</taxon>
        <taxon>Globisporangium</taxon>
    </lineage>
</organism>
<dbReference type="InterPro" id="IPR001752">
    <property type="entry name" value="Kinesin_motor_dom"/>
</dbReference>
<evidence type="ECO:0000256" key="4">
    <source>
        <dbReference type="SAM" id="Coils"/>
    </source>
</evidence>
<feature type="compositionally biased region" description="Polar residues" evidence="5">
    <location>
        <begin position="1431"/>
        <end position="1441"/>
    </location>
</feature>
<dbReference type="PROSITE" id="PS50003">
    <property type="entry name" value="PH_DOMAIN"/>
    <property type="match status" value="1"/>
</dbReference>
<feature type="compositionally biased region" description="Acidic residues" evidence="5">
    <location>
        <begin position="216"/>
        <end position="227"/>
    </location>
</feature>
<feature type="compositionally biased region" description="Low complexity" evidence="5">
    <location>
        <begin position="568"/>
        <end position="581"/>
    </location>
</feature>
<feature type="domain" description="PH" evidence="6">
    <location>
        <begin position="1775"/>
        <end position="1891"/>
    </location>
</feature>
<feature type="compositionally biased region" description="Basic and acidic residues" evidence="5">
    <location>
        <begin position="1419"/>
        <end position="1430"/>
    </location>
</feature>
<sequence length="1912" mass="208772">MRRMSSPKFLTSSSSASSQDGDQQQKECAIKVVIRVRPLNDRELVAKTPVIVNVARTSIQVVNPAVFLDPTYLEAVSSPTKRVSLPSDLPSALTKRGLAAAVAAGECRTFHFDRCFGVDNATANETEPFAHSYDIDASTQRPNQELVFEEIGRDMIESAFQGFNCTVLAYGQTGSGKTHTMVGEKTTKGKGLIPRVCEALFTAIDARQESEHSRDDESDQSIGDDDNDRIKKTLYSVQVSYCEIYKEKVNDLLDLSTASMHNKPRSSLSGMPPPTVRANEGGDDATNGSGNSQRKAALKVREHPTTGPFVEGLSVRTVASYADIAEEMLAGDKLRTVAATLMNAVSSRSHAVFTITFTQTTFDPVTQTSHEKTSKISMIDLAGSERANSSGTSGERLKEGAMINKSLTTLGRVISALSKQGQVAERVPYRDSTLTWLLKESLGGNAKTTMISMISPSSDSYDETMSTLRYAESAKRVINRAVVNEDKNARIIRQLRQEIQELRIELERAKLARSPVHRRSRNSSASAAVVLPPSSGVTERDEFQAQLLQEVDELRKRQEQMTQLEVTPAAGAATPSSPARARSPRRPRSSIHLSATWPSLVNICTQLTPDAALAYSLMEGVTVFGRGTGISEKKIGENGPQGVGPPDDDVNVHIDATKDHAKIAEAEEEETSPSPRKSLRSWSPTFLQRRKSSSASSAANAAAKPSSPTAAHAWPCAPGSVDRTNSGSSSDLSTESNNLMTQFHHLTAKHGQREDESSLLYAQIVCSRKKADEFGTEKQFVIELKILDMDVEVRVNGKRVGVCDEDSDADATMQVALHHGDLVQFDERHEFRVYVPYAAASASTAVNAYVLYANMESRSTIENSDPSDKVLDAVESLDMLVAEANVICAKWNLNTTFALKHNDETLGEEDKKAEACVIVTKYLGSQQYSVVEWPRLTLEEKVRFLREFAASLEGAETLTMTNPDAIGAEEAKESEEEETDEEQQKERLLSLERKISSFRAPYATTNAEGVSKTMPRSLHAASEHGEAQPPSSSPSSSTTRSDHISKTMPPPPSASPRCIRLIGQGRIYFPSSLTSSLNNSTIAAVLDGAGYSIGKMYLRLQFTTTLTEKKPQEHRSSFLSRRPSFLSSTVSSVSQKAKPGAHAMRIHVDKIVLDVSQHMASDGISLTLKKWWQRPTELQASDGTGCAGAASTESWSTPKTPPFSANRHEPSVDDADQLKLFALDQAFDVKLPSAILKSELQANKPSGSTENDMGSSKSGGLHSFVAFEVWGYSPESRTLSPQTAIGVAEQPAKAQSNTREMRKIDFYASADIEERDQDGIFRSVAVKPDGTLRLHANQPRRVNIRVTQADQEPFALVSIASVMLSQPFTVNHCAASLSGLTSSDSAGGKSSQWLLSPSSTQGQEQQQPSQAAITPTSDPKWHPLEFRTTSEIDSTSRSLSVSVKWDPKQPSHDPERADTEGSRSVYRVVLALTTSWSYVPLVISKSVVTKITPAAVSTTRKLARELETTRMAWWARESFSREYRLGTWYTADVCVGNPEPPRVLGTEANDAKQEILDDLRDMMVSAVVAGHIKGLLRLESVYELEQVRQQILVMSRRRNVDPPVVDDNDGVGHRKADTTEECLTLERVSECLQTLFKSNIENEQALEVVRLQGSTSSLQPLFLRRKTRTDLLLGVQHGNVVDLSPAAPGYAATTGATGPLDDGSEIVPQFVPWRELHFAHFVTEPSHLASESSGGEMAGFLMLSTAIQIDETAMAALRNSRAHSCSKPVKPLNAQWERRWFVLKRPFLYVYKSFALKEELGVVDISKCQLLTSTSSNPAERSHQHHSSLSSSSSSCLSQVASSSSSDVLSTIPFSFQLVSRVGSKCVVWTLQASTSPEMRAWLVAIDPLKIEAREAVVNSSTGGVVVPAVTA</sequence>
<dbReference type="SMART" id="SM00129">
    <property type="entry name" value="KISc"/>
    <property type="match status" value="1"/>
</dbReference>
<protein>
    <recommendedName>
        <fullName evidence="10">Kinesin motor domain-containing protein</fullName>
    </recommendedName>
</protein>
<dbReference type="VEuPathDB" id="FungiDB:PYU1_G004662"/>
<feature type="region of interest" description="Disordered" evidence="5">
    <location>
        <begin position="207"/>
        <end position="227"/>
    </location>
</feature>
<keyword evidence="1 3" id="KW-0547">Nucleotide-binding</keyword>
<feature type="region of interest" description="Disordered" evidence="5">
    <location>
        <begin position="563"/>
        <end position="589"/>
    </location>
</feature>
<dbReference type="EnsemblProtists" id="PYU1_T004673">
    <property type="protein sequence ID" value="PYU1_T004673"/>
    <property type="gene ID" value="PYU1_G004662"/>
</dbReference>
<dbReference type="SUPFAM" id="SSF50729">
    <property type="entry name" value="PH domain-like"/>
    <property type="match status" value="1"/>
</dbReference>
<feature type="domain" description="Kinesin motor" evidence="7">
    <location>
        <begin position="29"/>
        <end position="477"/>
    </location>
</feature>
<comment type="similarity">
    <text evidence="3">Belongs to the TRAFAC class myosin-kinesin ATPase superfamily. Kinesin family.</text>
</comment>
<reference evidence="8" key="3">
    <citation type="submission" date="2015-02" db="UniProtKB">
        <authorList>
            <consortium name="EnsemblProtists"/>
        </authorList>
    </citation>
    <scope>IDENTIFICATION</scope>
    <source>
        <strain evidence="8">DAOM BR144</strain>
    </source>
</reference>
<dbReference type="InterPro" id="IPR027417">
    <property type="entry name" value="P-loop_NTPase"/>
</dbReference>
<dbReference type="PROSITE" id="PS00411">
    <property type="entry name" value="KINESIN_MOTOR_1"/>
    <property type="match status" value="1"/>
</dbReference>
<dbReference type="STRING" id="431595.K3WI81"/>